<dbReference type="GO" id="GO:0005506">
    <property type="term" value="F:iron ion binding"/>
    <property type="evidence" value="ECO:0007669"/>
    <property type="project" value="InterPro"/>
</dbReference>
<comment type="subcellular location">
    <subcellularLocation>
        <location evidence="1">Membrane</location>
        <topology evidence="1">Single-pass membrane protein</topology>
    </subcellularLocation>
</comment>
<evidence type="ECO:0000256" key="9">
    <source>
        <dbReference type="ARBA" id="ARBA00039071"/>
    </source>
</evidence>
<evidence type="ECO:0000256" key="3">
    <source>
        <dbReference type="ARBA" id="ARBA00022692"/>
    </source>
</evidence>
<keyword evidence="5" id="KW-1133">Transmembrane helix</keyword>
<dbReference type="AlphaFoldDB" id="A0A835PWX9"/>
<evidence type="ECO:0000256" key="10">
    <source>
        <dbReference type="ARBA" id="ARBA00048529"/>
    </source>
</evidence>
<dbReference type="Pfam" id="PF00067">
    <property type="entry name" value="p450"/>
    <property type="match status" value="1"/>
</dbReference>
<organism evidence="12 13">
    <name type="scientific">Vanilla planifolia</name>
    <name type="common">Vanilla</name>
    <dbReference type="NCBI Taxonomy" id="51239"/>
    <lineage>
        <taxon>Eukaryota</taxon>
        <taxon>Viridiplantae</taxon>
        <taxon>Streptophyta</taxon>
        <taxon>Embryophyta</taxon>
        <taxon>Tracheophyta</taxon>
        <taxon>Spermatophyta</taxon>
        <taxon>Magnoliopsida</taxon>
        <taxon>Liliopsida</taxon>
        <taxon>Asparagales</taxon>
        <taxon>Orchidaceae</taxon>
        <taxon>Vanilloideae</taxon>
        <taxon>Vanilleae</taxon>
        <taxon>Vanilla</taxon>
    </lineage>
</organism>
<evidence type="ECO:0000256" key="2">
    <source>
        <dbReference type="ARBA" id="ARBA00010617"/>
    </source>
</evidence>
<evidence type="ECO:0000256" key="4">
    <source>
        <dbReference type="ARBA" id="ARBA00022723"/>
    </source>
</evidence>
<name>A0A835PWX9_VANPL</name>
<accession>A0A835PWX9</accession>
<evidence type="ECO:0000256" key="6">
    <source>
        <dbReference type="ARBA" id="ARBA00023002"/>
    </source>
</evidence>
<evidence type="ECO:0000256" key="11">
    <source>
        <dbReference type="ARBA" id="ARBA00049170"/>
    </source>
</evidence>
<sequence>MTSGNHTILFSSAAAAAAQDVLGFRRLLPEMIQAVELVSAIAVFIAIHSLRQRRRQGLPSWPLVGMLPSLLLSLRQDVYVWITGVLVERGGTFYFRGPWFTNLNCVVTADPRNLEHLLKTKFSSFPKGPYFRSIVGDLLGGGIFSADDDAWRSQRKTASLEFHSTEFRAMTARSLVELVHGRLLPVLDAAAASGSAIDLQDVLLRLTFDNVCMIAFGIDPGCLRPGLPEIPFAAAFEDATEATTLRFVVPTAVWKAMRLLDIGNERRLRRSIEKVDAFAYEVIQRRREEMRVKQASAAARSDILTAFMRAKDEEGGEKYSDEFLKDVCVNFILAGRDTSSVALAWFFWLLQRNAEVEEKILQEVKGILKDRGAAEREEHGSRDVVFRPEEVKRMEYLQAALSEALRLYPSVPVDHKEVIEDEVFPDGTVLKKGTKVIYSIYSMGRMESIWGNDCMDYKPERCFQMVLC</sequence>
<dbReference type="GO" id="GO:0020037">
    <property type="term" value="F:heme binding"/>
    <property type="evidence" value="ECO:0007669"/>
    <property type="project" value="InterPro"/>
</dbReference>
<dbReference type="OrthoDB" id="1470350at2759"/>
<evidence type="ECO:0000313" key="12">
    <source>
        <dbReference type="EMBL" id="KAG0459047.1"/>
    </source>
</evidence>
<dbReference type="GO" id="GO:0016020">
    <property type="term" value="C:membrane"/>
    <property type="evidence" value="ECO:0007669"/>
    <property type="project" value="UniProtKB-SubCell"/>
</dbReference>
<evidence type="ECO:0000256" key="1">
    <source>
        <dbReference type="ARBA" id="ARBA00004167"/>
    </source>
</evidence>
<dbReference type="EMBL" id="JADCNM010000012">
    <property type="protein sequence ID" value="KAG0459047.1"/>
    <property type="molecule type" value="Genomic_DNA"/>
</dbReference>
<comment type="catalytic activity">
    <reaction evidence="10">
        <text>4'-O-methylnorbelladine + reduced [NADPH--hemoprotein reductase] + O2 = (10bS,4aR)-noroxomaritidine + oxidized [NADPH--hemoprotein reductase] + 2 H2O + H(+)</text>
        <dbReference type="Rhea" id="RHEA:51264"/>
        <dbReference type="Rhea" id="RHEA-COMP:11964"/>
        <dbReference type="Rhea" id="RHEA-COMP:11965"/>
        <dbReference type="ChEBI" id="CHEBI:15377"/>
        <dbReference type="ChEBI" id="CHEBI:15378"/>
        <dbReference type="ChEBI" id="CHEBI:15379"/>
        <dbReference type="ChEBI" id="CHEBI:57618"/>
        <dbReference type="ChEBI" id="CHEBI:58210"/>
        <dbReference type="ChEBI" id="CHEBI:133993"/>
        <dbReference type="ChEBI" id="CHEBI:133996"/>
        <dbReference type="EC" id="1.14.19.50"/>
    </reaction>
</comment>
<dbReference type="InterPro" id="IPR001128">
    <property type="entry name" value="Cyt_P450"/>
</dbReference>
<dbReference type="CDD" id="cd11064">
    <property type="entry name" value="CYP86A"/>
    <property type="match status" value="1"/>
</dbReference>
<proteinExistence type="inferred from homology"/>
<comment type="similarity">
    <text evidence="2">Belongs to the cytochrome P450 family.</text>
</comment>
<comment type="caution">
    <text evidence="12">The sequence shown here is derived from an EMBL/GenBank/DDBJ whole genome shotgun (WGS) entry which is preliminary data.</text>
</comment>
<gene>
    <name evidence="12" type="ORF">HPP92_022175</name>
</gene>
<keyword evidence="7" id="KW-0408">Iron</keyword>
<dbReference type="EC" id="1.14.19.50" evidence="9"/>
<protein>
    <recommendedName>
        <fullName evidence="9">noroxomaritidine synthase</fullName>
        <ecNumber evidence="9">1.14.19.50</ecNumber>
    </recommendedName>
</protein>
<evidence type="ECO:0000313" key="13">
    <source>
        <dbReference type="Proteomes" id="UP000639772"/>
    </source>
</evidence>
<dbReference type="GO" id="GO:0004497">
    <property type="term" value="F:monooxygenase activity"/>
    <property type="evidence" value="ECO:0007669"/>
    <property type="project" value="InterPro"/>
</dbReference>
<evidence type="ECO:0000256" key="7">
    <source>
        <dbReference type="ARBA" id="ARBA00023004"/>
    </source>
</evidence>
<reference evidence="12 13" key="1">
    <citation type="journal article" date="2020" name="Nat. Food">
        <title>A phased Vanilla planifolia genome enables genetic improvement of flavour and production.</title>
        <authorList>
            <person name="Hasing T."/>
            <person name="Tang H."/>
            <person name="Brym M."/>
            <person name="Khazi F."/>
            <person name="Huang T."/>
            <person name="Chambers A.H."/>
        </authorList>
    </citation>
    <scope>NUCLEOTIDE SEQUENCE [LARGE SCALE GENOMIC DNA]</scope>
    <source>
        <tissue evidence="12">Leaf</tissue>
    </source>
</reference>
<dbReference type="SUPFAM" id="SSF48264">
    <property type="entry name" value="Cytochrome P450"/>
    <property type="match status" value="1"/>
</dbReference>
<dbReference type="InterPro" id="IPR036396">
    <property type="entry name" value="Cyt_P450_sf"/>
</dbReference>
<evidence type="ECO:0000256" key="5">
    <source>
        <dbReference type="ARBA" id="ARBA00022989"/>
    </source>
</evidence>
<keyword evidence="4" id="KW-0479">Metal-binding</keyword>
<dbReference type="Proteomes" id="UP000639772">
    <property type="component" value="Chromosome 12"/>
</dbReference>
<keyword evidence="6" id="KW-0560">Oxidoreductase</keyword>
<dbReference type="Gene3D" id="1.10.630.10">
    <property type="entry name" value="Cytochrome P450"/>
    <property type="match status" value="1"/>
</dbReference>
<keyword evidence="8" id="KW-0472">Membrane</keyword>
<dbReference type="PANTHER" id="PTHR24296">
    <property type="entry name" value="CYTOCHROME P450"/>
    <property type="match status" value="1"/>
</dbReference>
<evidence type="ECO:0000256" key="8">
    <source>
        <dbReference type="ARBA" id="ARBA00023136"/>
    </source>
</evidence>
<comment type="catalytic activity">
    <reaction evidence="11">
        <text>4'-O-methylnorbelladine + reduced [NADPH--hemoprotein reductase] + O2 = (10bR,4aS)-noroxomaritidine + oxidized [NADPH--hemoprotein reductase] + 2 H2O + H(+)</text>
        <dbReference type="Rhea" id="RHEA:51260"/>
        <dbReference type="Rhea" id="RHEA-COMP:11964"/>
        <dbReference type="Rhea" id="RHEA-COMP:11965"/>
        <dbReference type="ChEBI" id="CHEBI:15377"/>
        <dbReference type="ChEBI" id="CHEBI:15378"/>
        <dbReference type="ChEBI" id="CHEBI:15379"/>
        <dbReference type="ChEBI" id="CHEBI:57618"/>
        <dbReference type="ChEBI" id="CHEBI:58210"/>
        <dbReference type="ChEBI" id="CHEBI:133993"/>
        <dbReference type="ChEBI" id="CHEBI:133995"/>
        <dbReference type="EC" id="1.14.19.50"/>
    </reaction>
</comment>
<keyword evidence="3" id="KW-0812">Transmembrane</keyword>
<dbReference type="GO" id="GO:0016705">
    <property type="term" value="F:oxidoreductase activity, acting on paired donors, with incorporation or reduction of molecular oxygen"/>
    <property type="evidence" value="ECO:0007669"/>
    <property type="project" value="InterPro"/>
</dbReference>